<dbReference type="InterPro" id="IPR003018">
    <property type="entry name" value="GAF"/>
</dbReference>
<evidence type="ECO:0000256" key="4">
    <source>
        <dbReference type="ARBA" id="ARBA00022553"/>
    </source>
</evidence>
<keyword evidence="6 15" id="KW-0812">Transmembrane</keyword>
<evidence type="ECO:0000256" key="14">
    <source>
        <dbReference type="SAM" id="MobiDB-lite"/>
    </source>
</evidence>
<evidence type="ECO:0000256" key="11">
    <source>
        <dbReference type="ARBA" id="ARBA00023012"/>
    </source>
</evidence>
<dbReference type="GO" id="GO:0005886">
    <property type="term" value="C:plasma membrane"/>
    <property type="evidence" value="ECO:0007669"/>
    <property type="project" value="TreeGrafter"/>
</dbReference>
<dbReference type="InterPro" id="IPR036890">
    <property type="entry name" value="HATPase_C_sf"/>
</dbReference>
<evidence type="ECO:0000256" key="8">
    <source>
        <dbReference type="ARBA" id="ARBA00022777"/>
    </source>
</evidence>
<dbReference type="CDD" id="cd00075">
    <property type="entry name" value="HATPase"/>
    <property type="match status" value="1"/>
</dbReference>
<dbReference type="Pfam" id="PF02518">
    <property type="entry name" value="HATPase_c"/>
    <property type="match status" value="1"/>
</dbReference>
<sequence length="920" mass="100593">MLQDEADGLSALQEEIPMPPLGAARRPSPEALLEEANREHRGRLKIFLGAAPGVGKTYAMLQDAHARKRDGVDVVVGVVETHGRSETAALLDGLEVQPLRAQAYRERSFLEMDLDALLQRRPGLVLVDELAHTNVPGSRHLKRWQDVDELLEAGLDVYSTLNIQHLESLNDVVERIAGITVRETLPDSVLHKADDIELIDLPPQALIQRLNEGKVYVPEQAQRALHHFFSQGTLTALREMALRQAAERVDAQMMRYMRTHAIAGPWPTRERLLVGVGRGASALRLVRAAKRAAERRGAPWIALHVETPAEAGLSEEDKDGLSAALRLAEQLGGESAVVQGERVAEEILAVARERNVSQIIVGQSRRRPHRRVPRLPAELLRRGEGIDILVVAGEPRVEGRDRAWRLPRRREGWRGYAFAFLVVALITALGLVIDLWVPVPGLSMAYLAGVLLVAMRYRLGPSIFASLLGVVALDFCFTAPHFTLRIHDAHNIATVVFFLVLSILTSNIAARVRDQMDMTRTGNRRMTNLYDFNRRIAGAAGLDDVLWAVVHHVAATIGGQSLVLMPQGETLGVMAGYPPEDSLDEKSQAAARWAWEHGSPAGRGSATLPAADWLFLPMRTGRGLVGVLGVRLGEDEALISPEQSRLVGTLADQGAVAIERTTLAADIEKARVDAETERLRTALLSSLSHDLRTPLVSILGAASSLHAYEETLKPAQRLDLVQTIQEEAERLNRFVQNLLDMTRIGAGALTPKTDWVDLADVVGAATGRAKRMLRHRPLRLDLDPDLPLLALDPILLEQVFFNLIDNACKYSPDGSAVTIWARRRDRHVVIEVCDLGPGIPERDRERVFDMFYRVQAGDGQTAGTGLGLAICRGIIEAHGGTISAQSGINDAGTCIVITVPVGDAPDLPDQGEADAQDSGD</sequence>
<dbReference type="SMART" id="SM00387">
    <property type="entry name" value="HATPase_c"/>
    <property type="match status" value="1"/>
</dbReference>
<keyword evidence="18" id="KW-1185">Reference proteome</keyword>
<evidence type="ECO:0000313" key="17">
    <source>
        <dbReference type="EMBL" id="CCG07139.1"/>
    </source>
</evidence>
<dbReference type="Proteomes" id="UP000033220">
    <property type="component" value="Chromosome DSM 122"/>
</dbReference>
<dbReference type="Gene3D" id="1.20.120.620">
    <property type="entry name" value="Backbone structure of the membrane domain of e. Coli histidine kinase receptor kdpd"/>
    <property type="match status" value="1"/>
</dbReference>
<dbReference type="Gene3D" id="3.40.50.300">
    <property type="entry name" value="P-loop containing nucleotide triphosphate hydrolases"/>
    <property type="match status" value="1"/>
</dbReference>
<evidence type="ECO:0000256" key="2">
    <source>
        <dbReference type="ARBA" id="ARBA00004141"/>
    </source>
</evidence>
<dbReference type="InterPro" id="IPR004358">
    <property type="entry name" value="Sig_transdc_His_kin-like_C"/>
</dbReference>
<dbReference type="EMBL" id="HE663493">
    <property type="protein sequence ID" value="CCG07139.1"/>
    <property type="molecule type" value="Genomic_DNA"/>
</dbReference>
<dbReference type="InterPro" id="IPR014729">
    <property type="entry name" value="Rossmann-like_a/b/a_fold"/>
</dbReference>
<feature type="region of interest" description="Disordered" evidence="14">
    <location>
        <begin position="1"/>
        <end position="27"/>
    </location>
</feature>
<dbReference type="SMART" id="SM00388">
    <property type="entry name" value="HisKA"/>
    <property type="match status" value="1"/>
</dbReference>
<comment type="function">
    <text evidence="13">Member of the two-component regulatory system KdpD/KdpE involved in the regulation of the kdp operon. KdpD may function as a membrane-associated protein kinase that phosphorylates KdpE in response to environmental signals.</text>
</comment>
<feature type="transmembrane region" description="Helical" evidence="15">
    <location>
        <begin position="464"/>
        <end position="483"/>
    </location>
</feature>
<dbReference type="STRING" id="1150469.RSPPHO_00513"/>
<dbReference type="Pfam" id="PF13493">
    <property type="entry name" value="DUF4118"/>
    <property type="match status" value="1"/>
</dbReference>
<dbReference type="KEGG" id="rpm:RSPPHO_00513"/>
<comment type="subcellular location">
    <subcellularLocation>
        <location evidence="2">Membrane</location>
        <topology evidence="2">Multi-pass membrane protein</topology>
    </subcellularLocation>
</comment>
<dbReference type="InterPro" id="IPR036097">
    <property type="entry name" value="HisK_dim/P_sf"/>
</dbReference>
<dbReference type="PRINTS" id="PR00344">
    <property type="entry name" value="BCTRLSENSOR"/>
</dbReference>
<dbReference type="PATRIC" id="fig|1150469.3.peg.605"/>
<dbReference type="Gene3D" id="3.30.565.10">
    <property type="entry name" value="Histidine kinase-like ATPase, C-terminal domain"/>
    <property type="match status" value="1"/>
</dbReference>
<dbReference type="InterPro" id="IPR003661">
    <property type="entry name" value="HisK_dim/P_dom"/>
</dbReference>
<accession>H6SP67</accession>
<dbReference type="HOGENOM" id="CLU_000445_113_1_5"/>
<dbReference type="InterPro" id="IPR003852">
    <property type="entry name" value="Sig_transdc_His_kinase_KdpD_N"/>
</dbReference>
<dbReference type="GO" id="GO:0000155">
    <property type="term" value="F:phosphorelay sensor kinase activity"/>
    <property type="evidence" value="ECO:0007669"/>
    <property type="project" value="InterPro"/>
</dbReference>
<dbReference type="FunFam" id="3.40.50.300:FF:000483">
    <property type="entry name" value="Sensor histidine kinase KdpD"/>
    <property type="match status" value="1"/>
</dbReference>
<protein>
    <recommendedName>
        <fullName evidence="3">histidine kinase</fullName>
        <ecNumber evidence="3">2.7.13.3</ecNumber>
    </recommendedName>
</protein>
<dbReference type="InterPro" id="IPR038318">
    <property type="entry name" value="KdpD_sf"/>
</dbReference>
<keyword evidence="4" id="KW-0597">Phosphoprotein</keyword>
<gene>
    <name evidence="17" type="primary">kdpD</name>
    <name evidence="17" type="ORF">RSPPHO_00513</name>
</gene>
<evidence type="ECO:0000256" key="12">
    <source>
        <dbReference type="ARBA" id="ARBA00023136"/>
    </source>
</evidence>
<evidence type="ECO:0000256" key="5">
    <source>
        <dbReference type="ARBA" id="ARBA00022679"/>
    </source>
</evidence>
<dbReference type="AlphaFoldDB" id="H6SP67"/>
<evidence type="ECO:0000256" key="9">
    <source>
        <dbReference type="ARBA" id="ARBA00022840"/>
    </source>
</evidence>
<dbReference type="Gene3D" id="3.40.50.620">
    <property type="entry name" value="HUPs"/>
    <property type="match status" value="1"/>
</dbReference>
<evidence type="ECO:0000313" key="18">
    <source>
        <dbReference type="Proteomes" id="UP000033220"/>
    </source>
</evidence>
<dbReference type="SUPFAM" id="SSF52402">
    <property type="entry name" value="Adenine nucleotide alpha hydrolases-like"/>
    <property type="match status" value="1"/>
</dbReference>
<comment type="catalytic activity">
    <reaction evidence="1">
        <text>ATP + protein L-histidine = ADP + protein N-phospho-L-histidine.</text>
        <dbReference type="EC" id="2.7.13.3"/>
    </reaction>
</comment>
<dbReference type="SUPFAM" id="SSF55874">
    <property type="entry name" value="ATPase domain of HSP90 chaperone/DNA topoisomerase II/histidine kinase"/>
    <property type="match status" value="1"/>
</dbReference>
<feature type="domain" description="Histidine kinase" evidence="16">
    <location>
        <begin position="686"/>
        <end position="903"/>
    </location>
</feature>
<evidence type="ECO:0000256" key="6">
    <source>
        <dbReference type="ARBA" id="ARBA00022692"/>
    </source>
</evidence>
<name>H6SP67_PARPM</name>
<dbReference type="Pfam" id="PF13492">
    <property type="entry name" value="GAF_3"/>
    <property type="match status" value="1"/>
</dbReference>
<evidence type="ECO:0000256" key="15">
    <source>
        <dbReference type="SAM" id="Phobius"/>
    </source>
</evidence>
<keyword evidence="10 15" id="KW-1133">Transmembrane helix</keyword>
<keyword evidence="11" id="KW-0902">Two-component regulatory system</keyword>
<evidence type="ECO:0000256" key="1">
    <source>
        <dbReference type="ARBA" id="ARBA00000085"/>
    </source>
</evidence>
<dbReference type="InterPro" id="IPR005467">
    <property type="entry name" value="His_kinase_dom"/>
</dbReference>
<dbReference type="Gene3D" id="3.30.450.40">
    <property type="match status" value="1"/>
</dbReference>
<feature type="transmembrane region" description="Helical" evidence="15">
    <location>
        <begin position="489"/>
        <end position="510"/>
    </location>
</feature>
<evidence type="ECO:0000256" key="7">
    <source>
        <dbReference type="ARBA" id="ARBA00022741"/>
    </source>
</evidence>
<proteinExistence type="predicted"/>
<evidence type="ECO:0000256" key="3">
    <source>
        <dbReference type="ARBA" id="ARBA00012438"/>
    </source>
</evidence>
<dbReference type="FunFam" id="3.30.565.10:FF:000042">
    <property type="entry name" value="Two-component sensor histidine kinase KdpD"/>
    <property type="match status" value="1"/>
</dbReference>
<feature type="transmembrane region" description="Helical" evidence="15">
    <location>
        <begin position="439"/>
        <end position="457"/>
    </location>
</feature>
<reference evidence="17 18" key="1">
    <citation type="submission" date="2012-02" db="EMBL/GenBank/DDBJ databases">
        <title>Shotgun genome sequence of Phaeospirillum photometricum DSM 122.</title>
        <authorList>
            <person name="Duquesne K."/>
            <person name="Sturgis J."/>
        </authorList>
    </citation>
    <scope>NUCLEOTIDE SEQUENCE [LARGE SCALE GENOMIC DNA]</scope>
    <source>
        <strain evidence="18">DSM122</strain>
    </source>
</reference>
<dbReference type="InterPro" id="IPR027417">
    <property type="entry name" value="P-loop_NTPase"/>
</dbReference>
<evidence type="ECO:0000256" key="10">
    <source>
        <dbReference type="ARBA" id="ARBA00022989"/>
    </source>
</evidence>
<dbReference type="InterPro" id="IPR003594">
    <property type="entry name" value="HATPase_dom"/>
</dbReference>
<dbReference type="eggNOG" id="COG2205">
    <property type="taxonomic scope" value="Bacteria"/>
</dbReference>
<dbReference type="InterPro" id="IPR029016">
    <property type="entry name" value="GAF-like_dom_sf"/>
</dbReference>
<dbReference type="GO" id="GO:0005737">
    <property type="term" value="C:cytoplasm"/>
    <property type="evidence" value="ECO:0007669"/>
    <property type="project" value="UniProtKB-ARBA"/>
</dbReference>
<dbReference type="PANTHER" id="PTHR45569">
    <property type="entry name" value="SENSOR PROTEIN KDPD"/>
    <property type="match status" value="1"/>
</dbReference>
<dbReference type="Pfam" id="PF00512">
    <property type="entry name" value="HisKA"/>
    <property type="match status" value="1"/>
</dbReference>
<dbReference type="GO" id="GO:0042802">
    <property type="term" value="F:identical protein binding"/>
    <property type="evidence" value="ECO:0007669"/>
    <property type="project" value="UniProtKB-ARBA"/>
</dbReference>
<dbReference type="Pfam" id="PF02702">
    <property type="entry name" value="KdpD"/>
    <property type="match status" value="1"/>
</dbReference>
<keyword evidence="9" id="KW-0067">ATP-binding</keyword>
<feature type="transmembrane region" description="Helical" evidence="15">
    <location>
        <begin position="415"/>
        <end position="433"/>
    </location>
</feature>
<dbReference type="PANTHER" id="PTHR45569:SF1">
    <property type="entry name" value="SENSOR PROTEIN KDPD"/>
    <property type="match status" value="1"/>
</dbReference>
<organism evidence="17 18">
    <name type="scientific">Pararhodospirillum photometricum DSM 122</name>
    <dbReference type="NCBI Taxonomy" id="1150469"/>
    <lineage>
        <taxon>Bacteria</taxon>
        <taxon>Pseudomonadati</taxon>
        <taxon>Pseudomonadota</taxon>
        <taxon>Alphaproteobacteria</taxon>
        <taxon>Rhodospirillales</taxon>
        <taxon>Rhodospirillaceae</taxon>
        <taxon>Pararhodospirillum</taxon>
    </lineage>
</organism>
<dbReference type="InterPro" id="IPR025201">
    <property type="entry name" value="KdpD_TM"/>
</dbReference>
<dbReference type="SUPFAM" id="SSF55781">
    <property type="entry name" value="GAF domain-like"/>
    <property type="match status" value="1"/>
</dbReference>
<dbReference type="Pfam" id="PF00582">
    <property type="entry name" value="Usp"/>
    <property type="match status" value="1"/>
</dbReference>
<keyword evidence="8" id="KW-0418">Kinase</keyword>
<dbReference type="InterPro" id="IPR052023">
    <property type="entry name" value="Histidine_kinase_KdpD"/>
</dbReference>
<keyword evidence="7" id="KW-0547">Nucleotide-binding</keyword>
<evidence type="ECO:0000259" key="16">
    <source>
        <dbReference type="PROSITE" id="PS50109"/>
    </source>
</evidence>
<evidence type="ECO:0000256" key="13">
    <source>
        <dbReference type="ARBA" id="ARBA00057300"/>
    </source>
</evidence>
<dbReference type="Gene3D" id="1.10.287.130">
    <property type="match status" value="1"/>
</dbReference>
<dbReference type="CDD" id="cd00082">
    <property type="entry name" value="HisKA"/>
    <property type="match status" value="1"/>
</dbReference>
<dbReference type="GO" id="GO:0005524">
    <property type="term" value="F:ATP binding"/>
    <property type="evidence" value="ECO:0007669"/>
    <property type="project" value="UniProtKB-KW"/>
</dbReference>
<dbReference type="InterPro" id="IPR006016">
    <property type="entry name" value="UspA"/>
</dbReference>
<keyword evidence="5 17" id="KW-0808">Transferase</keyword>
<keyword evidence="12 15" id="KW-0472">Membrane</keyword>
<dbReference type="PROSITE" id="PS50109">
    <property type="entry name" value="HIS_KIN"/>
    <property type="match status" value="1"/>
</dbReference>
<dbReference type="EC" id="2.7.13.3" evidence="3"/>
<dbReference type="SUPFAM" id="SSF47384">
    <property type="entry name" value="Homodimeric domain of signal transducing histidine kinase"/>
    <property type="match status" value="1"/>
</dbReference>